<dbReference type="InterPro" id="IPR012675">
    <property type="entry name" value="Beta-grasp_dom_sf"/>
</dbReference>
<keyword evidence="5" id="KW-0274">FAD</keyword>
<accession>A0A3B0SMA8</accession>
<organism evidence="11">
    <name type="scientific">hydrothermal vent metagenome</name>
    <dbReference type="NCBI Taxonomy" id="652676"/>
    <lineage>
        <taxon>unclassified sequences</taxon>
        <taxon>metagenomes</taxon>
        <taxon>ecological metagenomes</taxon>
    </lineage>
</organism>
<dbReference type="CDD" id="cd06214">
    <property type="entry name" value="PA_degradation_oxidoreductase_like"/>
    <property type="match status" value="1"/>
</dbReference>
<evidence type="ECO:0000256" key="7">
    <source>
        <dbReference type="ARBA" id="ARBA00023004"/>
    </source>
</evidence>
<sequence>MPVFHALTIVNIRRETDDTVSIAFDVPPDLQAEYRYNAGQYLTLKAVINGEDTRRSYSICSGLFDDELRVAVKKIKGGLFSSFANEKLKEGDVLDVMTPMGNFYTPLDAAHEKHYLGFAAGSGITPLIAIIRTILACEPHSRFTLVYGNKTRKSIIFREGLTDLKNSYISRFNMINILSREDQEIDLFSGRITGDKATEIMDRLIPAAGADEVYLCGPEQMINDISATLQKRGLAEENIHFELFTSPTASQGTQQDTTEEMPDLSGRMSNVTVVVDGDEFNFDLDMGAGNILDAALEQGADLPYACKGGVCCTCRAKLIEGRVNMEINYSLEEDEVEAGFILTCQSHPLTEKIVIDFDER</sequence>
<dbReference type="SUPFAM" id="SSF52343">
    <property type="entry name" value="Ferredoxin reductase-like, C-terminal NADP-linked domain"/>
    <property type="match status" value="1"/>
</dbReference>
<evidence type="ECO:0000256" key="3">
    <source>
        <dbReference type="ARBA" id="ARBA00022714"/>
    </source>
</evidence>
<evidence type="ECO:0000256" key="5">
    <source>
        <dbReference type="ARBA" id="ARBA00022827"/>
    </source>
</evidence>
<keyword evidence="3" id="KW-0001">2Fe-2S</keyword>
<dbReference type="GO" id="GO:0050660">
    <property type="term" value="F:flavin adenine dinucleotide binding"/>
    <property type="evidence" value="ECO:0007669"/>
    <property type="project" value="TreeGrafter"/>
</dbReference>
<dbReference type="PRINTS" id="PR00410">
    <property type="entry name" value="PHEHYDRXLASE"/>
</dbReference>
<dbReference type="Pfam" id="PF00175">
    <property type="entry name" value="NAD_binding_1"/>
    <property type="match status" value="1"/>
</dbReference>
<dbReference type="InterPro" id="IPR039261">
    <property type="entry name" value="FNR_nucleotide-bd"/>
</dbReference>
<reference evidence="11" key="1">
    <citation type="submission" date="2018-06" db="EMBL/GenBank/DDBJ databases">
        <authorList>
            <person name="Zhirakovskaya E."/>
        </authorList>
    </citation>
    <scope>NUCLEOTIDE SEQUENCE</scope>
</reference>
<evidence type="ECO:0000259" key="9">
    <source>
        <dbReference type="PROSITE" id="PS51085"/>
    </source>
</evidence>
<feature type="domain" description="FAD-binding FR-type" evidence="10">
    <location>
        <begin position="2"/>
        <end position="106"/>
    </location>
</feature>
<dbReference type="CDD" id="cd00207">
    <property type="entry name" value="fer2"/>
    <property type="match status" value="1"/>
</dbReference>
<evidence type="ECO:0000256" key="6">
    <source>
        <dbReference type="ARBA" id="ARBA00023002"/>
    </source>
</evidence>
<dbReference type="NCBIfam" id="TIGR02160">
    <property type="entry name" value="PA_CoA_Oxy5"/>
    <property type="match status" value="1"/>
</dbReference>
<evidence type="ECO:0000313" key="11">
    <source>
        <dbReference type="EMBL" id="VAW05383.1"/>
    </source>
</evidence>
<evidence type="ECO:0000256" key="1">
    <source>
        <dbReference type="ARBA" id="ARBA00001974"/>
    </source>
</evidence>
<keyword evidence="2" id="KW-0285">Flavoprotein</keyword>
<evidence type="ECO:0000256" key="2">
    <source>
        <dbReference type="ARBA" id="ARBA00022630"/>
    </source>
</evidence>
<dbReference type="InterPro" id="IPR036010">
    <property type="entry name" value="2Fe-2S_ferredoxin-like_sf"/>
</dbReference>
<dbReference type="Pfam" id="PF00970">
    <property type="entry name" value="FAD_binding_6"/>
    <property type="match status" value="1"/>
</dbReference>
<gene>
    <name evidence="11" type="ORF">MNBD_ALPHA01-339</name>
</gene>
<dbReference type="Gene3D" id="2.40.30.10">
    <property type="entry name" value="Translation factors"/>
    <property type="match status" value="1"/>
</dbReference>
<dbReference type="InterPro" id="IPR050415">
    <property type="entry name" value="MRET"/>
</dbReference>
<dbReference type="InterPro" id="IPR017927">
    <property type="entry name" value="FAD-bd_FR_type"/>
</dbReference>
<dbReference type="GO" id="GO:0010124">
    <property type="term" value="P:phenylacetate catabolic process"/>
    <property type="evidence" value="ECO:0007669"/>
    <property type="project" value="InterPro"/>
</dbReference>
<feature type="domain" description="2Fe-2S ferredoxin-type" evidence="9">
    <location>
        <begin position="269"/>
        <end position="360"/>
    </location>
</feature>
<protein>
    <submittedName>
        <fullName evidence="11">1,2-phenylacetyl-CoA epoxidase, subunit E</fullName>
        <ecNumber evidence="11">1.14.13.149</ecNumber>
    </submittedName>
</protein>
<dbReference type="InterPro" id="IPR001433">
    <property type="entry name" value="OxRdtase_FAD/NAD-bd"/>
</dbReference>
<dbReference type="InterPro" id="IPR017938">
    <property type="entry name" value="Riboflavin_synthase-like_b-brl"/>
</dbReference>
<dbReference type="PANTHER" id="PTHR47354">
    <property type="entry name" value="NADH OXIDOREDUCTASE HCR"/>
    <property type="match status" value="1"/>
</dbReference>
<dbReference type="SUPFAM" id="SSF54292">
    <property type="entry name" value="2Fe-2S ferredoxin-like"/>
    <property type="match status" value="1"/>
</dbReference>
<evidence type="ECO:0000256" key="8">
    <source>
        <dbReference type="ARBA" id="ARBA00023014"/>
    </source>
</evidence>
<keyword evidence="8" id="KW-0411">Iron-sulfur</keyword>
<dbReference type="EMBL" id="UOEJ01000210">
    <property type="protein sequence ID" value="VAW05383.1"/>
    <property type="molecule type" value="Genomic_DNA"/>
</dbReference>
<dbReference type="PROSITE" id="PS51384">
    <property type="entry name" value="FAD_FR"/>
    <property type="match status" value="1"/>
</dbReference>
<keyword evidence="7" id="KW-0408">Iron</keyword>
<dbReference type="GO" id="GO:0046872">
    <property type="term" value="F:metal ion binding"/>
    <property type="evidence" value="ECO:0007669"/>
    <property type="project" value="UniProtKB-KW"/>
</dbReference>
<dbReference type="PROSITE" id="PS51085">
    <property type="entry name" value="2FE2S_FER_2"/>
    <property type="match status" value="1"/>
</dbReference>
<evidence type="ECO:0000259" key="10">
    <source>
        <dbReference type="PROSITE" id="PS51384"/>
    </source>
</evidence>
<dbReference type="EC" id="1.14.13.149" evidence="11"/>
<dbReference type="Pfam" id="PF00111">
    <property type="entry name" value="Fer2"/>
    <property type="match status" value="1"/>
</dbReference>
<proteinExistence type="predicted"/>
<dbReference type="PANTHER" id="PTHR47354:SF8">
    <property type="entry name" value="1,2-PHENYLACETYL-COA EPOXIDASE, SUBUNIT E"/>
    <property type="match status" value="1"/>
</dbReference>
<dbReference type="InterPro" id="IPR011884">
    <property type="entry name" value="PaaE"/>
</dbReference>
<comment type="cofactor">
    <cofactor evidence="1">
        <name>FAD</name>
        <dbReference type="ChEBI" id="CHEBI:57692"/>
    </cofactor>
</comment>
<name>A0A3B0SMA8_9ZZZZ</name>
<dbReference type="GO" id="GO:0097266">
    <property type="term" value="F:phenylacetyl-CoA 1,2-epoxidase activity"/>
    <property type="evidence" value="ECO:0007669"/>
    <property type="project" value="UniProtKB-EC"/>
</dbReference>
<dbReference type="GO" id="GO:0051537">
    <property type="term" value="F:2 iron, 2 sulfur cluster binding"/>
    <property type="evidence" value="ECO:0007669"/>
    <property type="project" value="UniProtKB-KW"/>
</dbReference>
<keyword evidence="6 11" id="KW-0560">Oxidoreductase</keyword>
<dbReference type="InterPro" id="IPR008333">
    <property type="entry name" value="Cbr1-like_FAD-bd_dom"/>
</dbReference>
<dbReference type="Gene3D" id="3.40.50.80">
    <property type="entry name" value="Nucleotide-binding domain of ferredoxin-NADP reductase (FNR) module"/>
    <property type="match status" value="1"/>
</dbReference>
<dbReference type="InterPro" id="IPR001041">
    <property type="entry name" value="2Fe-2S_ferredoxin-type"/>
</dbReference>
<keyword evidence="4" id="KW-0479">Metal-binding</keyword>
<evidence type="ECO:0000256" key="4">
    <source>
        <dbReference type="ARBA" id="ARBA00022723"/>
    </source>
</evidence>
<dbReference type="SUPFAM" id="SSF63380">
    <property type="entry name" value="Riboflavin synthase domain-like"/>
    <property type="match status" value="1"/>
</dbReference>
<dbReference type="Gene3D" id="3.10.20.30">
    <property type="match status" value="1"/>
</dbReference>
<dbReference type="AlphaFoldDB" id="A0A3B0SMA8"/>